<dbReference type="InterPro" id="IPR058575">
    <property type="entry name" value="NTP_transf_8_dom"/>
</dbReference>
<dbReference type="RefSeq" id="WP_207690569.1">
    <property type="nucleotide sequence ID" value="NZ_CP061799.1"/>
</dbReference>
<accession>A0A975B4N9</accession>
<evidence type="ECO:0000313" key="3">
    <source>
        <dbReference type="Proteomes" id="UP000663720"/>
    </source>
</evidence>
<sequence>MEKKYKLLSTVLKELESAGVLEKLILAGSWCQYYYRILFDEAPEIPLIRTTDIDFLVPNPPKIRKKVDVSELLNNLGFDNDFDYHTGLVKYVHPDLEIQFLTPALGRGKGSPYEIKKLNINAEGLRYLTLLQDFKFQMKHAGITIWLPEPEAFVLHKILISQKRKSQAKTDKDLQSAQSIGELCIEDEARRERLKFIFEAMPRKWKRDILGVVKLISPDIFSCLNL</sequence>
<dbReference type="AlphaFoldDB" id="A0A975B4N9"/>
<protein>
    <submittedName>
        <fullName evidence="2">Nucleotidyltransferase domain-containing protein</fullName>
    </submittedName>
</protein>
<name>A0A975B4N9_9BACT</name>
<dbReference type="KEGG" id="dli:dnl_09770"/>
<dbReference type="EMBL" id="CP061799">
    <property type="protein sequence ID" value="QTA78745.1"/>
    <property type="molecule type" value="Genomic_DNA"/>
</dbReference>
<evidence type="ECO:0000259" key="1">
    <source>
        <dbReference type="Pfam" id="PF12281"/>
    </source>
</evidence>
<reference evidence="2" key="1">
    <citation type="journal article" date="2021" name="Microb. Physiol.">
        <title>Proteogenomic Insights into the Physiology of Marine, Sulfate-Reducing, Filamentous Desulfonema limicola and Desulfonema magnum.</title>
        <authorList>
            <person name="Schnaars V."/>
            <person name="Wohlbrand L."/>
            <person name="Scheve S."/>
            <person name="Hinrichs C."/>
            <person name="Reinhardt R."/>
            <person name="Rabus R."/>
        </authorList>
    </citation>
    <scope>NUCLEOTIDE SEQUENCE</scope>
    <source>
        <strain evidence="2">5ac10</strain>
    </source>
</reference>
<dbReference type="Pfam" id="PF12281">
    <property type="entry name" value="NTP_transf_8"/>
    <property type="match status" value="1"/>
</dbReference>
<evidence type="ECO:0000313" key="2">
    <source>
        <dbReference type="EMBL" id="QTA78745.1"/>
    </source>
</evidence>
<proteinExistence type="predicted"/>
<gene>
    <name evidence="2" type="ORF">dnl_09770</name>
</gene>
<feature type="domain" description="Nucleotidyltransferase-like" evidence="1">
    <location>
        <begin position="9"/>
        <end position="188"/>
    </location>
</feature>
<organism evidence="2 3">
    <name type="scientific">Desulfonema limicola</name>
    <dbReference type="NCBI Taxonomy" id="45656"/>
    <lineage>
        <taxon>Bacteria</taxon>
        <taxon>Pseudomonadati</taxon>
        <taxon>Thermodesulfobacteriota</taxon>
        <taxon>Desulfobacteria</taxon>
        <taxon>Desulfobacterales</taxon>
        <taxon>Desulfococcaceae</taxon>
        <taxon>Desulfonema</taxon>
    </lineage>
</organism>
<dbReference type="Proteomes" id="UP000663720">
    <property type="component" value="Chromosome"/>
</dbReference>
<keyword evidence="3" id="KW-1185">Reference proteome</keyword>